<sequence length="568" mass="64770">MALKLGGRRPQNKIVGSQDTPSGAPARCGRSRTRPDEEIPPEITPSKPYQATVEDCESSGGDDVLKGTKAPSPPKQPAPRVHFSSRPPPKICQSPQTSNGPMTHTQNTSKPRVRDDRVRGTEMSPVDVKWGRLFDDQWQPTERLRDVYRAIADYMIEFFDPKGSTVLISQKLFDLYTMFGSSAEIIPFSDIFSSRPEEIMALYNHMGCEYHLVPWKPGATPDRPALTANGFVQWMEYCIRVSPENEAERLSQIVEKLPIEAQGFDVGGQPGRLPKQLSRHLFPPKADQELRGSLAKAYDAGRRRYSASPVHRTPLPAVVQQAPRDHREIYAFGEPASDEIYTVEPASEALSAWRSRNSAVYDVSTKYVPRAMNTTSADAHYQPRHRLSSPRPCEEELVEHTRRHRSPSPHGRTRRRRRYSSPPSPPRRQSPPPRPHRNSTSSGGRYLDLFRGISSVQPRHAEHRRRSSDSRRHSPDRRRSPDERRRPQQVQEKRHQWNPPVRDEVVPRYSHEERQHHRRRQRHDSRELEEGRYRGSRGGELAPGSAESTPRSSPDSRYQTATPVGLDE</sequence>
<evidence type="ECO:0000259" key="2">
    <source>
        <dbReference type="Pfam" id="PF24355"/>
    </source>
</evidence>
<dbReference type="AlphaFoldDB" id="A0A086SUI1"/>
<comment type="caution">
    <text evidence="3">The sequence shown here is derived from an EMBL/GenBank/DDBJ whole genome shotgun (WGS) entry which is preliminary data.</text>
</comment>
<feature type="region of interest" description="Disordered" evidence="1">
    <location>
        <begin position="1"/>
        <end position="122"/>
    </location>
</feature>
<dbReference type="PANTHER" id="PTHR39611:SF2">
    <property type="entry name" value="HYDROXYPROLINE-RICH GLYCOPROTEIN DZ-HRGP"/>
    <property type="match status" value="1"/>
</dbReference>
<feature type="compositionally biased region" description="Basic residues" evidence="1">
    <location>
        <begin position="401"/>
        <end position="419"/>
    </location>
</feature>
<dbReference type="OrthoDB" id="5413703at2759"/>
<dbReference type="Pfam" id="PF24355">
    <property type="entry name" value="DUF7514"/>
    <property type="match status" value="1"/>
</dbReference>
<dbReference type="PANTHER" id="PTHR39611">
    <property type="entry name" value="HYDROXYPROLINE-RICH GLYCOPROTEIN DZ-HRGP-RELATED"/>
    <property type="match status" value="1"/>
</dbReference>
<feature type="region of interest" description="Disordered" evidence="1">
    <location>
        <begin position="374"/>
        <end position="568"/>
    </location>
</feature>
<organism evidence="3 4">
    <name type="scientific">Hapsidospora chrysogenum (strain ATCC 11550 / CBS 779.69 / DSM 880 / IAM 14645 / JCM 23072 / IMI 49137)</name>
    <name type="common">Acremonium chrysogenum</name>
    <dbReference type="NCBI Taxonomy" id="857340"/>
    <lineage>
        <taxon>Eukaryota</taxon>
        <taxon>Fungi</taxon>
        <taxon>Dikarya</taxon>
        <taxon>Ascomycota</taxon>
        <taxon>Pezizomycotina</taxon>
        <taxon>Sordariomycetes</taxon>
        <taxon>Hypocreomycetidae</taxon>
        <taxon>Hypocreales</taxon>
        <taxon>Bionectriaceae</taxon>
        <taxon>Hapsidospora</taxon>
    </lineage>
</organism>
<feature type="compositionally biased region" description="Basic and acidic residues" evidence="1">
    <location>
        <begin position="524"/>
        <end position="533"/>
    </location>
</feature>
<evidence type="ECO:0000256" key="1">
    <source>
        <dbReference type="SAM" id="MobiDB-lite"/>
    </source>
</evidence>
<dbReference type="Proteomes" id="UP000029964">
    <property type="component" value="Unassembled WGS sequence"/>
</dbReference>
<dbReference type="STRING" id="857340.A0A086SUI1"/>
<evidence type="ECO:0000313" key="3">
    <source>
        <dbReference type="EMBL" id="KFH40763.1"/>
    </source>
</evidence>
<protein>
    <recommendedName>
        <fullName evidence="2">DUF7514 domain-containing protein</fullName>
    </recommendedName>
</protein>
<dbReference type="EMBL" id="JPKY01000170">
    <property type="protein sequence ID" value="KFH40763.1"/>
    <property type="molecule type" value="Genomic_DNA"/>
</dbReference>
<keyword evidence="4" id="KW-1185">Reference proteome</keyword>
<feature type="compositionally biased region" description="Polar residues" evidence="1">
    <location>
        <begin position="93"/>
        <end position="110"/>
    </location>
</feature>
<dbReference type="InterPro" id="IPR055936">
    <property type="entry name" value="DUF7514"/>
</dbReference>
<dbReference type="HOGENOM" id="CLU_479772_0_0_1"/>
<reference evidence="4" key="1">
    <citation type="journal article" date="2014" name="Genome Announc.">
        <title>Genome sequence and annotation of Acremonium chrysogenum, producer of the beta-lactam antibiotic cephalosporin C.</title>
        <authorList>
            <person name="Terfehr D."/>
            <person name="Dahlmann T.A."/>
            <person name="Specht T."/>
            <person name="Zadra I."/>
            <person name="Kuernsteiner H."/>
            <person name="Kueck U."/>
        </authorList>
    </citation>
    <scope>NUCLEOTIDE SEQUENCE [LARGE SCALE GENOMIC DNA]</scope>
    <source>
        <strain evidence="4">ATCC 11550 / CBS 779.69 / DSM 880 / IAM 14645 / JCM 23072 / IMI 49137</strain>
    </source>
</reference>
<proteinExistence type="predicted"/>
<evidence type="ECO:0000313" key="4">
    <source>
        <dbReference type="Proteomes" id="UP000029964"/>
    </source>
</evidence>
<feature type="compositionally biased region" description="Basic residues" evidence="1">
    <location>
        <begin position="1"/>
        <end position="11"/>
    </location>
</feature>
<gene>
    <name evidence="3" type="ORF">ACRE_085370</name>
</gene>
<feature type="compositionally biased region" description="Pro residues" evidence="1">
    <location>
        <begin position="422"/>
        <end position="433"/>
    </location>
</feature>
<accession>A0A086SUI1</accession>
<feature type="compositionally biased region" description="Polar residues" evidence="1">
    <location>
        <begin position="546"/>
        <end position="562"/>
    </location>
</feature>
<feature type="compositionally biased region" description="Basic and acidic residues" evidence="1">
    <location>
        <begin position="467"/>
        <end position="515"/>
    </location>
</feature>
<name>A0A086SUI1_HAPC1</name>
<feature type="domain" description="DUF7514" evidence="2">
    <location>
        <begin position="131"/>
        <end position="296"/>
    </location>
</feature>